<dbReference type="AlphaFoldDB" id="M6W9U3"/>
<name>M6W9U3_9LEPT</name>
<dbReference type="Gene3D" id="3.10.20.310">
    <property type="entry name" value="membrane protein fhac"/>
    <property type="match status" value="1"/>
</dbReference>
<dbReference type="EMBL" id="AKWE02000075">
    <property type="protein sequence ID" value="EMO58533.1"/>
    <property type="molecule type" value="Genomic_DNA"/>
</dbReference>
<comment type="caution">
    <text evidence="2">The sequence shown here is derived from an EMBL/GenBank/DDBJ whole genome shotgun (WGS) entry which is preliminary data.</text>
</comment>
<sequence length="113" mass="12905">MKRIFPPILKGSVFAVLLGLLFYSGELTQILSKRNDFLGKVIKEVKFKGNKNTPDSDLESMIEIKVGKTLTKKILDRDLKNLFNSGFFISSISKQKKFRMEFVSSLISKKDLE</sequence>
<accession>M6W9U3</accession>
<evidence type="ECO:0000313" key="3">
    <source>
        <dbReference type="Proteomes" id="UP000012149"/>
    </source>
</evidence>
<dbReference type="Proteomes" id="UP000012149">
    <property type="component" value="Unassembled WGS sequence"/>
</dbReference>
<reference evidence="2 3" key="1">
    <citation type="submission" date="2013-01" db="EMBL/GenBank/DDBJ databases">
        <authorList>
            <person name="Harkins D.M."/>
            <person name="Durkin A.S."/>
            <person name="Brinkac L.M."/>
            <person name="Haft D.H."/>
            <person name="Selengut J.D."/>
            <person name="Sanka R."/>
            <person name="DePew J."/>
            <person name="Purushe J."/>
            <person name="Matthias M.A."/>
            <person name="Vinetz J.M."/>
            <person name="Sutton G.G."/>
            <person name="Nierman W.C."/>
            <person name="Fouts D.E."/>
        </authorList>
    </citation>
    <scope>NUCLEOTIDE SEQUENCE [LARGE SCALE GENOMIC DNA]</scope>
    <source>
        <strain evidence="2 3">CBC1416</strain>
    </source>
</reference>
<gene>
    <name evidence="2" type="ORF">LEP1GSC161_2596</name>
</gene>
<dbReference type="Pfam" id="PF07244">
    <property type="entry name" value="POTRA"/>
    <property type="match status" value="1"/>
</dbReference>
<dbReference type="InterPro" id="IPR010827">
    <property type="entry name" value="BamA/TamA_POTRA"/>
</dbReference>
<organism evidence="2 3">
    <name type="scientific">Leptospira santarosai str. CBC1416</name>
    <dbReference type="NCBI Taxonomy" id="1193059"/>
    <lineage>
        <taxon>Bacteria</taxon>
        <taxon>Pseudomonadati</taxon>
        <taxon>Spirochaetota</taxon>
        <taxon>Spirochaetia</taxon>
        <taxon>Leptospirales</taxon>
        <taxon>Leptospiraceae</taxon>
        <taxon>Leptospira</taxon>
    </lineage>
</organism>
<protein>
    <submittedName>
        <fullName evidence="2">Surface antigen variable number repeat protein</fullName>
    </submittedName>
</protein>
<evidence type="ECO:0000259" key="1">
    <source>
        <dbReference type="Pfam" id="PF07244"/>
    </source>
</evidence>
<feature type="domain" description="POTRA" evidence="1">
    <location>
        <begin position="41"/>
        <end position="95"/>
    </location>
</feature>
<dbReference type="GO" id="GO:0019867">
    <property type="term" value="C:outer membrane"/>
    <property type="evidence" value="ECO:0007669"/>
    <property type="project" value="InterPro"/>
</dbReference>
<evidence type="ECO:0000313" key="2">
    <source>
        <dbReference type="EMBL" id="EMO58533.1"/>
    </source>
</evidence>
<proteinExistence type="predicted"/>